<comment type="subcellular location">
    <subcellularLocation>
        <location evidence="1">Membrane</location>
    </subcellularLocation>
</comment>
<keyword evidence="2 5" id="KW-0812">Transmembrane</keyword>
<feature type="transmembrane region" description="Helical" evidence="5">
    <location>
        <begin position="61"/>
        <end position="81"/>
    </location>
</feature>
<evidence type="ECO:0000256" key="2">
    <source>
        <dbReference type="ARBA" id="ARBA00022692"/>
    </source>
</evidence>
<dbReference type="AlphaFoldDB" id="A0A1N7C0N4"/>
<gene>
    <name evidence="7" type="ORF">SAMN05421834_1385</name>
</gene>
<feature type="transmembrane region" description="Helical" evidence="5">
    <location>
        <begin position="141"/>
        <end position="162"/>
    </location>
</feature>
<dbReference type="InterPro" id="IPR023408">
    <property type="entry name" value="MscS_beta-dom_sf"/>
</dbReference>
<dbReference type="Gene3D" id="1.10.287.1260">
    <property type="match status" value="1"/>
</dbReference>
<sequence>MNFIRLGFIIIVIERGGDSMYLNFLFSLVAFTVIYFILLYSTRFILKDLSEKRYKQIRENLKIPLLYLFLNVALLIPFYYLNQSNEILAFLNHLLRITIIFLISWFIIRLMHLIRLYLDDTHKIDVSNNLRARKIHTQYRILERVIKVLIIFIAVAAALMTFDSIRQVGISLFASAGVASIIIGFSAQKIIASIIAGIQLAIAQPIRVQDVVIVNGEWGWIEEINLTYVVVKVWDRRRLVVPTTYFIDNIFQNWTRKSSFILGTVFLYTDYTISVDAVREELDRLLEDNKLWDGKVKVVQVTDASEKSMELRILVSADDSPTAWELRVFLREKLIKFIQENYPESLPRTRVEFPEDK</sequence>
<evidence type="ECO:0000256" key="1">
    <source>
        <dbReference type="ARBA" id="ARBA00004370"/>
    </source>
</evidence>
<organism evidence="7 8">
    <name type="scientific">Halanaerobium kushneri</name>
    <dbReference type="NCBI Taxonomy" id="56779"/>
    <lineage>
        <taxon>Bacteria</taxon>
        <taxon>Bacillati</taxon>
        <taxon>Bacillota</taxon>
        <taxon>Clostridia</taxon>
        <taxon>Halanaerobiales</taxon>
        <taxon>Halanaerobiaceae</taxon>
        <taxon>Halanaerobium</taxon>
    </lineage>
</organism>
<dbReference type="PANTHER" id="PTHR30566">
    <property type="entry name" value="YNAI-RELATED MECHANOSENSITIVE ION CHANNEL"/>
    <property type="match status" value="1"/>
</dbReference>
<evidence type="ECO:0000259" key="6">
    <source>
        <dbReference type="Pfam" id="PF00924"/>
    </source>
</evidence>
<evidence type="ECO:0000256" key="3">
    <source>
        <dbReference type="ARBA" id="ARBA00022989"/>
    </source>
</evidence>
<feature type="domain" description="Mechanosensitive ion channel MscS" evidence="6">
    <location>
        <begin position="190"/>
        <end position="256"/>
    </location>
</feature>
<keyword evidence="3 5" id="KW-1133">Transmembrane helix</keyword>
<dbReference type="EMBL" id="FTNC01000038">
    <property type="protein sequence ID" value="SIR57125.1"/>
    <property type="molecule type" value="Genomic_DNA"/>
</dbReference>
<name>A0A1N7C0N4_9FIRM</name>
<evidence type="ECO:0000313" key="8">
    <source>
        <dbReference type="Proteomes" id="UP000185669"/>
    </source>
</evidence>
<accession>A0A1N7C0N4</accession>
<feature type="transmembrane region" description="Helical" evidence="5">
    <location>
        <begin position="87"/>
        <end position="108"/>
    </location>
</feature>
<dbReference type="GO" id="GO:0055085">
    <property type="term" value="P:transmembrane transport"/>
    <property type="evidence" value="ECO:0007669"/>
    <property type="project" value="InterPro"/>
</dbReference>
<dbReference type="InterPro" id="IPR006685">
    <property type="entry name" value="MscS_channel_2nd"/>
</dbReference>
<dbReference type="GO" id="GO:0016020">
    <property type="term" value="C:membrane"/>
    <property type="evidence" value="ECO:0007669"/>
    <property type="project" value="UniProtKB-SubCell"/>
</dbReference>
<dbReference type="Pfam" id="PF00924">
    <property type="entry name" value="MS_channel_2nd"/>
    <property type="match status" value="1"/>
</dbReference>
<dbReference type="SUPFAM" id="SSF50182">
    <property type="entry name" value="Sm-like ribonucleoproteins"/>
    <property type="match status" value="1"/>
</dbReference>
<evidence type="ECO:0000313" key="7">
    <source>
        <dbReference type="EMBL" id="SIR57125.1"/>
    </source>
</evidence>
<proteinExistence type="predicted"/>
<protein>
    <submittedName>
        <fullName evidence="7">Small-conductance mechanosensitive channel</fullName>
    </submittedName>
</protein>
<dbReference type="Gene3D" id="2.30.30.60">
    <property type="match status" value="1"/>
</dbReference>
<reference evidence="8" key="1">
    <citation type="submission" date="2017-01" db="EMBL/GenBank/DDBJ databases">
        <authorList>
            <person name="Varghese N."/>
            <person name="Submissions S."/>
        </authorList>
    </citation>
    <scope>NUCLEOTIDE SEQUENCE [LARGE SCALE GENOMIC DNA]</scope>
    <source>
        <strain evidence="8">ATCC 700103</strain>
    </source>
</reference>
<feature type="transmembrane region" description="Helical" evidence="5">
    <location>
        <begin position="168"/>
        <end position="187"/>
    </location>
</feature>
<feature type="transmembrane region" description="Helical" evidence="5">
    <location>
        <begin position="20"/>
        <end position="40"/>
    </location>
</feature>
<evidence type="ECO:0000256" key="4">
    <source>
        <dbReference type="ARBA" id="ARBA00023136"/>
    </source>
</evidence>
<keyword evidence="8" id="KW-1185">Reference proteome</keyword>
<keyword evidence="4 5" id="KW-0472">Membrane</keyword>
<dbReference type="PANTHER" id="PTHR30566:SF25">
    <property type="entry name" value="INNER MEMBRANE PROTEIN"/>
    <property type="match status" value="1"/>
</dbReference>
<evidence type="ECO:0000256" key="5">
    <source>
        <dbReference type="SAM" id="Phobius"/>
    </source>
</evidence>
<dbReference type="Proteomes" id="UP000185669">
    <property type="component" value="Unassembled WGS sequence"/>
</dbReference>
<dbReference type="InterPro" id="IPR010920">
    <property type="entry name" value="LSM_dom_sf"/>
</dbReference>
<dbReference type="STRING" id="56779.SAMN05421834_1385"/>